<proteinExistence type="predicted"/>
<organism evidence="1 2">
    <name type="scientific">Cronobacter sakazakii (strain ATCC BAA-894)</name>
    <name type="common">Enterobacter sakazakii</name>
    <dbReference type="NCBI Taxonomy" id="290339"/>
    <lineage>
        <taxon>Bacteria</taxon>
        <taxon>Pseudomonadati</taxon>
        <taxon>Pseudomonadota</taxon>
        <taxon>Gammaproteobacteria</taxon>
        <taxon>Enterobacterales</taxon>
        <taxon>Enterobacteriaceae</taxon>
        <taxon>Cronobacter</taxon>
    </lineage>
</organism>
<accession>A7MFL8</accession>
<dbReference type="KEGG" id="esa:ESA_02825"/>
<gene>
    <name evidence="1" type="ordered locus">ESA_02825</name>
</gene>
<evidence type="ECO:0000313" key="1">
    <source>
        <dbReference type="EMBL" id="ABU78055.1"/>
    </source>
</evidence>
<evidence type="ECO:0000313" key="2">
    <source>
        <dbReference type="Proteomes" id="UP000000260"/>
    </source>
</evidence>
<dbReference type="HOGENOM" id="CLU_3097906_0_0_6"/>
<sequence>MLAGNRKTFQGNDKRIALFFYFCTCIAPVGRNAKKLIAADIPAQTDVFDIA</sequence>
<dbReference type="EMBL" id="CP000783">
    <property type="protein sequence ID" value="ABU78055.1"/>
    <property type="molecule type" value="Genomic_DNA"/>
</dbReference>
<reference evidence="1 2" key="1">
    <citation type="journal article" date="2010" name="PLoS ONE">
        <title>Genome sequence of Cronobacter sakazakii BAA-894 and comparative genomic hybridization analysis with other Cronobacter species.</title>
        <authorList>
            <person name="Kucerova E."/>
            <person name="Clifton S.W."/>
            <person name="Xia X.Q."/>
            <person name="Long F."/>
            <person name="Porwollik S."/>
            <person name="Fulton L."/>
            <person name="Fronick C."/>
            <person name="Minx P."/>
            <person name="Kyung K."/>
            <person name="Warren W."/>
            <person name="Fulton R."/>
            <person name="Feng D."/>
            <person name="Wollam A."/>
            <person name="Shah N."/>
            <person name="Bhonagiri V."/>
            <person name="Nash W.E."/>
            <person name="Hallsworth-Pepin K."/>
            <person name="Wilson R.K."/>
            <person name="McClelland M."/>
            <person name="Forsythe S.J."/>
        </authorList>
    </citation>
    <scope>NUCLEOTIDE SEQUENCE [LARGE SCALE GENOMIC DNA]</scope>
    <source>
        <strain evidence="1 2">ATCC BAA-894</strain>
    </source>
</reference>
<dbReference type="AlphaFoldDB" id="A7MFL8"/>
<keyword evidence="2" id="KW-1185">Reference proteome</keyword>
<name>A7MFL8_CROS8</name>
<dbReference type="Proteomes" id="UP000000260">
    <property type="component" value="Chromosome"/>
</dbReference>
<protein>
    <submittedName>
        <fullName evidence="1">Uncharacterized protein</fullName>
    </submittedName>
</protein>